<dbReference type="Proteomes" id="UP001200145">
    <property type="component" value="Unassembled WGS sequence"/>
</dbReference>
<keyword evidence="3" id="KW-1185">Reference proteome</keyword>
<reference evidence="2 3" key="1">
    <citation type="submission" date="2022-01" db="EMBL/GenBank/DDBJ databases">
        <title>Flavihumibacter sp. nov., isolated from sediment of a river.</title>
        <authorList>
            <person name="Liu H."/>
        </authorList>
    </citation>
    <scope>NUCLEOTIDE SEQUENCE [LARGE SCALE GENOMIC DNA]</scope>
    <source>
        <strain evidence="2 3">RY-1</strain>
    </source>
</reference>
<dbReference type="InterPro" id="IPR026444">
    <property type="entry name" value="Secre_tail"/>
</dbReference>
<dbReference type="Pfam" id="PF18962">
    <property type="entry name" value="Por_Secre_tail"/>
    <property type="match status" value="1"/>
</dbReference>
<dbReference type="NCBIfam" id="TIGR04183">
    <property type="entry name" value="Por_Secre_tail"/>
    <property type="match status" value="1"/>
</dbReference>
<dbReference type="EMBL" id="JAKEVY010000003">
    <property type="protein sequence ID" value="MCF1715530.1"/>
    <property type="molecule type" value="Genomic_DNA"/>
</dbReference>
<protein>
    <submittedName>
        <fullName evidence="2">T9SS type A sorting domain-containing protein</fullName>
    </submittedName>
</protein>
<feature type="domain" description="Secretion system C-terminal sorting" evidence="1">
    <location>
        <begin position="138"/>
        <end position="205"/>
    </location>
</feature>
<organism evidence="2 3">
    <name type="scientific">Flavihumibacter fluminis</name>
    <dbReference type="NCBI Taxonomy" id="2909236"/>
    <lineage>
        <taxon>Bacteria</taxon>
        <taxon>Pseudomonadati</taxon>
        <taxon>Bacteroidota</taxon>
        <taxon>Chitinophagia</taxon>
        <taxon>Chitinophagales</taxon>
        <taxon>Chitinophagaceae</taxon>
        <taxon>Flavihumibacter</taxon>
    </lineage>
</organism>
<sequence length="208" mass="23038">MHLLTPFLTVAIICRLLPLTAQPTSGAPITPTMGVRNLLSIRLADPVIQVPSKILLKWELASVKRGGYVNLERAAFQEGPFEVIAVIRQDSVESNFTDEQPMKGKNFYRLNWVLEDGTRHVSNTVQANLAGDMTCKFYPNPVDNVLIVRSEQPLDLILSDGNGKVRINLKLQAGLQTVDVSSLDKGLYIITLTQAESGRKITEKLIKN</sequence>
<proteinExistence type="predicted"/>
<name>A0ABS9BJY7_9BACT</name>
<comment type="caution">
    <text evidence="2">The sequence shown here is derived from an EMBL/GenBank/DDBJ whole genome shotgun (WGS) entry which is preliminary data.</text>
</comment>
<evidence type="ECO:0000313" key="3">
    <source>
        <dbReference type="Proteomes" id="UP001200145"/>
    </source>
</evidence>
<evidence type="ECO:0000313" key="2">
    <source>
        <dbReference type="EMBL" id="MCF1715530.1"/>
    </source>
</evidence>
<dbReference type="RefSeq" id="WP_234866483.1">
    <property type="nucleotide sequence ID" value="NZ_JAKEVY010000003.1"/>
</dbReference>
<gene>
    <name evidence="2" type="ORF">L0U88_12910</name>
</gene>
<accession>A0ABS9BJY7</accession>
<evidence type="ECO:0000259" key="1">
    <source>
        <dbReference type="Pfam" id="PF18962"/>
    </source>
</evidence>